<evidence type="ECO:0000256" key="6">
    <source>
        <dbReference type="ARBA" id="ARBA00022898"/>
    </source>
</evidence>
<dbReference type="AlphaFoldDB" id="A0A8J3IEV3"/>
<proteinExistence type="inferred from homology"/>
<dbReference type="InterPro" id="IPR050214">
    <property type="entry name" value="Cys_Synth/Cystath_Beta-Synth"/>
</dbReference>
<dbReference type="SUPFAM" id="SSF53686">
    <property type="entry name" value="Tryptophan synthase beta subunit-like PLP-dependent enzymes"/>
    <property type="match status" value="1"/>
</dbReference>
<dbReference type="EMBL" id="BNJK01000001">
    <property type="protein sequence ID" value="GHO93086.1"/>
    <property type="molecule type" value="Genomic_DNA"/>
</dbReference>
<evidence type="ECO:0000313" key="13">
    <source>
        <dbReference type="Proteomes" id="UP000597444"/>
    </source>
</evidence>
<comment type="cofactor">
    <cofactor evidence="1 9">
        <name>pyridoxal 5'-phosphate</name>
        <dbReference type="ChEBI" id="CHEBI:597326"/>
    </cofactor>
</comment>
<name>A0A8J3IEV3_9CHLR</name>
<evidence type="ECO:0000259" key="11">
    <source>
        <dbReference type="Pfam" id="PF00291"/>
    </source>
</evidence>
<keyword evidence="7" id="KW-0198">Cysteine biosynthesis</keyword>
<dbReference type="InterPro" id="IPR036052">
    <property type="entry name" value="TrpB-like_PALP_sf"/>
</dbReference>
<keyword evidence="6 9" id="KW-0663">Pyridoxal phosphate</keyword>
<comment type="similarity">
    <text evidence="2">Belongs to the cysteine synthase/cystathionine beta-synthase family.</text>
</comment>
<feature type="binding site" evidence="9">
    <location>
        <position position="86"/>
    </location>
    <ligand>
        <name>pyridoxal 5'-phosphate</name>
        <dbReference type="ChEBI" id="CHEBI:597326"/>
    </ligand>
</feature>
<sequence length="326" mass="35591">MTKDDREFMTDWEKSVINLIGRTPIVELQRFVTASGGTAATVLAKLEMFSPGGSSKDRVAWQMIHDAETQGLLRPGSIITEPTSGNMGISLACMAAARGYRCILTMPDTISLERRLLIQRFGAQIILTPGNQGMRGAINKVVELRTTLPNVWYPQQFYNQANPRAHRETTAVEIWEQTEGQVDIVVIGVGTGGTLTGIAEGLRERKPSIEVVAVEPASCAILSGKRPGPHRIEGLGPGFIPDTLRVDLIDRVIPATDHDAVETAICLMKEEGLSIGISSGAVAWATLQEARKEQNRGKVIVTVFPSAAERYLQTILFDDLRTNQRS</sequence>
<evidence type="ECO:0000256" key="8">
    <source>
        <dbReference type="ARBA" id="ARBA00047931"/>
    </source>
</evidence>
<evidence type="ECO:0000256" key="5">
    <source>
        <dbReference type="ARBA" id="ARBA00022679"/>
    </source>
</evidence>
<keyword evidence="5" id="KW-0808">Transferase</keyword>
<organism evidence="12 13">
    <name type="scientific">Reticulibacter mediterranei</name>
    <dbReference type="NCBI Taxonomy" id="2778369"/>
    <lineage>
        <taxon>Bacteria</taxon>
        <taxon>Bacillati</taxon>
        <taxon>Chloroflexota</taxon>
        <taxon>Ktedonobacteria</taxon>
        <taxon>Ktedonobacterales</taxon>
        <taxon>Reticulibacteraceae</taxon>
        <taxon>Reticulibacter</taxon>
    </lineage>
</organism>
<dbReference type="InterPro" id="IPR005859">
    <property type="entry name" value="CysK"/>
</dbReference>
<evidence type="ECO:0000256" key="3">
    <source>
        <dbReference type="ARBA" id="ARBA00012681"/>
    </source>
</evidence>
<evidence type="ECO:0000256" key="1">
    <source>
        <dbReference type="ARBA" id="ARBA00001933"/>
    </source>
</evidence>
<gene>
    <name evidence="12" type="ORF">KSF_031340</name>
</gene>
<evidence type="ECO:0000256" key="2">
    <source>
        <dbReference type="ARBA" id="ARBA00007103"/>
    </source>
</evidence>
<keyword evidence="13" id="KW-1185">Reference proteome</keyword>
<comment type="caution">
    <text evidence="12">The sequence shown here is derived from an EMBL/GenBank/DDBJ whole genome shotgun (WGS) entry which is preliminary data.</text>
</comment>
<dbReference type="NCBIfam" id="TIGR01139">
    <property type="entry name" value="cysK"/>
    <property type="match status" value="1"/>
</dbReference>
<feature type="binding site" evidence="9">
    <location>
        <begin position="190"/>
        <end position="194"/>
    </location>
    <ligand>
        <name>pyridoxal 5'-phosphate</name>
        <dbReference type="ChEBI" id="CHEBI:597326"/>
    </ligand>
</feature>
<evidence type="ECO:0000256" key="10">
    <source>
        <dbReference type="PIRSR" id="PIRSR605856-51"/>
    </source>
</evidence>
<evidence type="ECO:0000256" key="4">
    <source>
        <dbReference type="ARBA" id="ARBA00022605"/>
    </source>
</evidence>
<feature type="domain" description="Tryptophan synthase beta chain-like PALP" evidence="11">
    <location>
        <begin position="18"/>
        <end position="305"/>
    </location>
</feature>
<evidence type="ECO:0000313" key="12">
    <source>
        <dbReference type="EMBL" id="GHO93086.1"/>
    </source>
</evidence>
<dbReference type="CDD" id="cd01561">
    <property type="entry name" value="CBS_like"/>
    <property type="match status" value="1"/>
</dbReference>
<reference evidence="12" key="1">
    <citation type="submission" date="2020-10" db="EMBL/GenBank/DDBJ databases">
        <title>Taxonomic study of unclassified bacteria belonging to the class Ktedonobacteria.</title>
        <authorList>
            <person name="Yabe S."/>
            <person name="Wang C.M."/>
            <person name="Zheng Y."/>
            <person name="Sakai Y."/>
            <person name="Cavaletti L."/>
            <person name="Monciardini P."/>
            <person name="Donadio S."/>
        </authorList>
    </citation>
    <scope>NUCLEOTIDE SEQUENCE</scope>
    <source>
        <strain evidence="12">ID150040</strain>
    </source>
</reference>
<dbReference type="Proteomes" id="UP000597444">
    <property type="component" value="Unassembled WGS sequence"/>
</dbReference>
<keyword evidence="4" id="KW-0028">Amino-acid biosynthesis</keyword>
<dbReference type="PANTHER" id="PTHR10314">
    <property type="entry name" value="CYSTATHIONINE BETA-SYNTHASE"/>
    <property type="match status" value="1"/>
</dbReference>
<comment type="catalytic activity">
    <reaction evidence="8">
        <text>O-acetyl-L-serine + hydrogen sulfide = L-cysteine + acetate</text>
        <dbReference type="Rhea" id="RHEA:14829"/>
        <dbReference type="ChEBI" id="CHEBI:29919"/>
        <dbReference type="ChEBI" id="CHEBI:30089"/>
        <dbReference type="ChEBI" id="CHEBI:35235"/>
        <dbReference type="ChEBI" id="CHEBI:58340"/>
        <dbReference type="EC" id="2.5.1.47"/>
    </reaction>
</comment>
<dbReference type="GO" id="GO:0004124">
    <property type="term" value="F:cysteine synthase activity"/>
    <property type="evidence" value="ECO:0007669"/>
    <property type="project" value="UniProtKB-EC"/>
</dbReference>
<protein>
    <recommendedName>
        <fullName evidence="3">cysteine synthase</fullName>
        <ecNumber evidence="3">2.5.1.47</ecNumber>
    </recommendedName>
</protein>
<dbReference type="NCBIfam" id="TIGR01136">
    <property type="entry name" value="cysKM"/>
    <property type="match status" value="1"/>
</dbReference>
<dbReference type="FunFam" id="3.40.50.1100:FF:000006">
    <property type="entry name" value="Cysteine synthase"/>
    <property type="match status" value="1"/>
</dbReference>
<dbReference type="InterPro" id="IPR001926">
    <property type="entry name" value="TrpB-like_PALP"/>
</dbReference>
<evidence type="ECO:0000256" key="9">
    <source>
        <dbReference type="PIRSR" id="PIRSR605856-50"/>
    </source>
</evidence>
<feature type="modified residue" description="N6-(pyridoxal phosphate)lysine" evidence="10">
    <location>
        <position position="56"/>
    </location>
</feature>
<feature type="binding site" evidence="9">
    <location>
        <position position="278"/>
    </location>
    <ligand>
        <name>pyridoxal 5'-phosphate</name>
        <dbReference type="ChEBI" id="CHEBI:597326"/>
    </ligand>
</feature>
<dbReference type="EC" id="2.5.1.47" evidence="3"/>
<dbReference type="Pfam" id="PF00291">
    <property type="entry name" value="PALP"/>
    <property type="match status" value="1"/>
</dbReference>
<evidence type="ECO:0000256" key="7">
    <source>
        <dbReference type="ARBA" id="ARBA00023192"/>
    </source>
</evidence>
<dbReference type="GO" id="GO:0006535">
    <property type="term" value="P:cysteine biosynthetic process from serine"/>
    <property type="evidence" value="ECO:0007669"/>
    <property type="project" value="InterPro"/>
</dbReference>
<dbReference type="Gene3D" id="3.40.50.1100">
    <property type="match status" value="2"/>
</dbReference>
<dbReference type="InterPro" id="IPR005856">
    <property type="entry name" value="Cys_synth"/>
</dbReference>
<accession>A0A8J3IEV3</accession>